<reference evidence="2 3" key="1">
    <citation type="submission" date="2017-02" db="EMBL/GenBank/DDBJ databases">
        <authorList>
            <person name="Peterson S.W."/>
        </authorList>
    </citation>
    <scope>NUCLEOTIDE SEQUENCE [LARGE SCALE GENOMIC DNA]</scope>
    <source>
        <strain evidence="2">Psychrobacter_piechaudii</strain>
    </source>
</reference>
<dbReference type="Pfam" id="PF02515">
    <property type="entry name" value="CoA_transf_3"/>
    <property type="match status" value="1"/>
</dbReference>
<organism evidence="2 3">
    <name type="scientific">Psychrobacter piechaudii</name>
    <dbReference type="NCBI Taxonomy" id="1945521"/>
    <lineage>
        <taxon>Bacteria</taxon>
        <taxon>Pseudomonadati</taxon>
        <taxon>Pseudomonadota</taxon>
        <taxon>Gammaproteobacteria</taxon>
        <taxon>Moraxellales</taxon>
        <taxon>Moraxellaceae</taxon>
        <taxon>Psychrobacter</taxon>
    </lineage>
</organism>
<dbReference type="InterPro" id="IPR050483">
    <property type="entry name" value="CoA-transferase_III_domain"/>
</dbReference>
<dbReference type="Proteomes" id="UP000188357">
    <property type="component" value="Unassembled WGS sequence"/>
</dbReference>
<evidence type="ECO:0000313" key="2">
    <source>
        <dbReference type="EMBL" id="SJM70115.1"/>
    </source>
</evidence>
<keyword evidence="1 2" id="KW-0808">Transferase</keyword>
<dbReference type="Gene3D" id="3.40.50.10540">
    <property type="entry name" value="Crotonobetainyl-coa:carnitine coa-transferase, domain 1"/>
    <property type="match status" value="1"/>
</dbReference>
<dbReference type="SUPFAM" id="SSF89796">
    <property type="entry name" value="CoA-transferase family III (CaiB/BaiF)"/>
    <property type="match status" value="1"/>
</dbReference>
<sequence length="412" mass="44003">MLNSQSTEPESTGQNSQALSGIKVLDLSRVLAGPSSTQILADLGAEVIKVERPVVGDETRHWNPPSFIDDNTGEQTAAYFATVNRNKKSITVDITTPEGQQLIRQLAADSDVLVENFKVGGLKKYGLDYDSLKSVNKRLIYASLTGFGQTGPEAHKPGYDYIIQGLSGLMSITGPSDGEPHKVGVAVVDLFAGLQLTVGIQAALLARANTGVGQHVDVALLDSAIAMLANIGMNQLASGKTPTRLGNAHPNITPYQVYATADDSHFILACGNDVQFAKVCAVIGKPLHEDSRYSSNPSRVENRDSLQQVLTGLFKTKTREQWLKLLQQAGVPCGPIHNVTEALAMPQVQARDMIVSFEGSPVRALGSPIKLSGTPVSYHSAPPALGADTEAVLQSMGLSDEQIQQLRDKQIV</sequence>
<gene>
    <name evidence="2" type="primary">frc</name>
    <name evidence="2" type="ORF">A1232T_00902</name>
</gene>
<dbReference type="EC" id="2.8.3.16" evidence="2"/>
<dbReference type="InterPro" id="IPR023606">
    <property type="entry name" value="CoA-Trfase_III_dom_1_sf"/>
</dbReference>
<dbReference type="GO" id="GO:0033608">
    <property type="term" value="F:formyl-CoA transferase activity"/>
    <property type="evidence" value="ECO:0007669"/>
    <property type="project" value="UniProtKB-EC"/>
</dbReference>
<dbReference type="OrthoDB" id="9058532at2"/>
<dbReference type="InterPro" id="IPR003673">
    <property type="entry name" value="CoA-Trfase_fam_III"/>
</dbReference>
<keyword evidence="3" id="KW-1185">Reference proteome</keyword>
<protein>
    <submittedName>
        <fullName evidence="2">Formyl-coenzyme A transferase</fullName>
        <ecNumber evidence="2">2.8.3.16</ecNumber>
    </submittedName>
</protein>
<evidence type="ECO:0000256" key="1">
    <source>
        <dbReference type="ARBA" id="ARBA00022679"/>
    </source>
</evidence>
<evidence type="ECO:0000313" key="3">
    <source>
        <dbReference type="Proteomes" id="UP000188357"/>
    </source>
</evidence>
<dbReference type="RefSeq" id="WP_077450719.1">
    <property type="nucleotide sequence ID" value="NZ_FUGE01000105.1"/>
</dbReference>
<dbReference type="AlphaFoldDB" id="A0A1R4GPS8"/>
<dbReference type="InterPro" id="IPR044855">
    <property type="entry name" value="CoA-Trfase_III_dom3_sf"/>
</dbReference>
<dbReference type="Gene3D" id="3.30.1540.10">
    <property type="entry name" value="formyl-coa transferase, domain 3"/>
    <property type="match status" value="1"/>
</dbReference>
<dbReference type="PANTHER" id="PTHR48207">
    <property type="entry name" value="SUCCINATE--HYDROXYMETHYLGLUTARATE COA-TRANSFERASE"/>
    <property type="match status" value="1"/>
</dbReference>
<proteinExistence type="predicted"/>
<dbReference type="EMBL" id="FUGE01000105">
    <property type="protein sequence ID" value="SJM70115.1"/>
    <property type="molecule type" value="Genomic_DNA"/>
</dbReference>
<name>A0A1R4GPS8_9GAMM</name>
<dbReference type="STRING" id="1945521.A1232T_00902"/>
<accession>A0A1R4GPS8</accession>
<dbReference type="PANTHER" id="PTHR48207:SF3">
    <property type="entry name" value="SUCCINATE--HYDROXYMETHYLGLUTARATE COA-TRANSFERASE"/>
    <property type="match status" value="1"/>
</dbReference>